<keyword evidence="5" id="KW-1185">Reference proteome</keyword>
<feature type="transmembrane region" description="Helical" evidence="2">
    <location>
        <begin position="16"/>
        <end position="36"/>
    </location>
</feature>
<reference evidence="4 5" key="1">
    <citation type="journal article" date="2022" name="Cell">
        <title>Repeat-based holocentromeres influence genome architecture and karyotype evolution.</title>
        <authorList>
            <person name="Hofstatter P.G."/>
            <person name="Thangavel G."/>
            <person name="Lux T."/>
            <person name="Neumann P."/>
            <person name="Vondrak T."/>
            <person name="Novak P."/>
            <person name="Zhang M."/>
            <person name="Costa L."/>
            <person name="Castellani M."/>
            <person name="Scott A."/>
            <person name="Toegelov H."/>
            <person name="Fuchs J."/>
            <person name="Mata-Sucre Y."/>
            <person name="Dias Y."/>
            <person name="Vanzela A.L.L."/>
            <person name="Huettel B."/>
            <person name="Almeida C.C.S."/>
            <person name="Simkova H."/>
            <person name="Souza G."/>
            <person name="Pedrosa-Harand A."/>
            <person name="Macas J."/>
            <person name="Mayer K.F.X."/>
            <person name="Houben A."/>
            <person name="Marques A."/>
        </authorList>
    </citation>
    <scope>NUCLEOTIDE SEQUENCE [LARGE SCALE GENOMIC DNA]</scope>
    <source>
        <strain evidence="4">RhyTen1mFocal</strain>
    </source>
</reference>
<feature type="region of interest" description="Disordered" evidence="1">
    <location>
        <begin position="149"/>
        <end position="222"/>
    </location>
</feature>
<dbReference type="InterPro" id="IPR025520">
    <property type="entry name" value="DUF4408"/>
</dbReference>
<evidence type="ECO:0000313" key="4">
    <source>
        <dbReference type="EMBL" id="KAJ3686497.1"/>
    </source>
</evidence>
<evidence type="ECO:0000313" key="5">
    <source>
        <dbReference type="Proteomes" id="UP001210211"/>
    </source>
</evidence>
<feature type="region of interest" description="Disordered" evidence="1">
    <location>
        <begin position="85"/>
        <end position="108"/>
    </location>
</feature>
<feature type="compositionally biased region" description="Basic and acidic residues" evidence="1">
    <location>
        <begin position="164"/>
        <end position="182"/>
    </location>
</feature>
<dbReference type="PANTHER" id="PTHR33098">
    <property type="entry name" value="COTTON FIBER (DUF761)"/>
    <property type="match status" value="1"/>
</dbReference>
<dbReference type="EMBL" id="JAMRDG010000002">
    <property type="protein sequence ID" value="KAJ3686497.1"/>
    <property type="molecule type" value="Genomic_DNA"/>
</dbReference>
<dbReference type="Pfam" id="PF05553">
    <property type="entry name" value="DUF761"/>
    <property type="match status" value="1"/>
</dbReference>
<dbReference type="AlphaFoldDB" id="A0AAD5Z414"/>
<evidence type="ECO:0000256" key="1">
    <source>
        <dbReference type="SAM" id="MobiDB-lite"/>
    </source>
</evidence>
<protein>
    <recommendedName>
        <fullName evidence="3">DUF4408 domain-containing protein</fullName>
    </recommendedName>
</protein>
<keyword evidence="2" id="KW-0812">Transmembrane</keyword>
<proteinExistence type="predicted"/>
<keyword evidence="2" id="KW-0472">Membrane</keyword>
<comment type="caution">
    <text evidence="4">The sequence shown here is derived from an EMBL/GenBank/DDBJ whole genome shotgun (WGS) entry which is preliminary data.</text>
</comment>
<evidence type="ECO:0000259" key="3">
    <source>
        <dbReference type="Pfam" id="PF14364"/>
    </source>
</evidence>
<sequence length="261" mass="28251">MLEEAIPSLWTSLLSWFTPTVFFVLLNIVIGTIAVTSKGSAASSSSAAAGEHHHGHASALKRAPSLVLDRLRSFNLSSYTHHEIPSETGHLQSEIAPAGGGGGGGDGGFYDGGRGGSALTRAPSLVLDRLKSFNLYRFVSGEVQAESVEAEAEPVVDVTSGSDSRVEEHEHYTDHNIERTQSDARPPVPKLPTRMKKSASDKSAFSHFEAAEIPKQPTLDEDGEVDAKADDFINKFKNQLRLQRLDSIIRYKEMLTRSAGH</sequence>
<feature type="domain" description="DUF4408" evidence="3">
    <location>
        <begin position="7"/>
        <end position="38"/>
    </location>
</feature>
<evidence type="ECO:0000256" key="2">
    <source>
        <dbReference type="SAM" id="Phobius"/>
    </source>
</evidence>
<dbReference type="PANTHER" id="PTHR33098:SF53">
    <property type="entry name" value="OS05G0540900 PROTEIN"/>
    <property type="match status" value="1"/>
</dbReference>
<keyword evidence="2" id="KW-1133">Transmembrane helix</keyword>
<feature type="compositionally biased region" description="Gly residues" evidence="1">
    <location>
        <begin position="98"/>
        <end position="108"/>
    </location>
</feature>
<dbReference type="Proteomes" id="UP001210211">
    <property type="component" value="Unassembled WGS sequence"/>
</dbReference>
<gene>
    <name evidence="4" type="ORF">LUZ61_015661</name>
</gene>
<organism evidence="4 5">
    <name type="scientific">Rhynchospora tenuis</name>
    <dbReference type="NCBI Taxonomy" id="198213"/>
    <lineage>
        <taxon>Eukaryota</taxon>
        <taxon>Viridiplantae</taxon>
        <taxon>Streptophyta</taxon>
        <taxon>Embryophyta</taxon>
        <taxon>Tracheophyta</taxon>
        <taxon>Spermatophyta</taxon>
        <taxon>Magnoliopsida</taxon>
        <taxon>Liliopsida</taxon>
        <taxon>Poales</taxon>
        <taxon>Cyperaceae</taxon>
        <taxon>Cyperoideae</taxon>
        <taxon>Rhynchosporeae</taxon>
        <taxon>Rhynchospora</taxon>
    </lineage>
</organism>
<name>A0AAD5Z414_9POAL</name>
<accession>A0AAD5Z414</accession>
<dbReference type="InterPro" id="IPR008480">
    <property type="entry name" value="DUF761_pln"/>
</dbReference>
<dbReference type="Pfam" id="PF14364">
    <property type="entry name" value="DUF4408"/>
    <property type="match status" value="1"/>
</dbReference>